<dbReference type="EMBL" id="FLUO01000001">
    <property type="protein sequence ID" value="SBW00137.1"/>
    <property type="molecule type" value="Genomic_DNA"/>
</dbReference>
<dbReference type="AlphaFoldDB" id="A0A212JL44"/>
<dbReference type="PANTHER" id="PTHR36573:SF1">
    <property type="entry name" value="INTERMEMBRANE PHOSPHOLIPID TRANSPORT SYSTEM BINDING PROTEIN MLAC"/>
    <property type="match status" value="1"/>
</dbReference>
<proteinExistence type="predicted"/>
<evidence type="ECO:0000256" key="1">
    <source>
        <dbReference type="SAM" id="SignalP"/>
    </source>
</evidence>
<dbReference type="Gene3D" id="3.10.450.710">
    <property type="entry name" value="Tgt2/MlaC"/>
    <property type="match status" value="1"/>
</dbReference>
<dbReference type="PANTHER" id="PTHR36573">
    <property type="entry name" value="INTERMEMBRANE PHOSPHOLIPID TRANSPORT SYSTEM BINDING PROTEIN MLAC"/>
    <property type="match status" value="1"/>
</dbReference>
<dbReference type="Pfam" id="PF05494">
    <property type="entry name" value="MlaC"/>
    <property type="match status" value="1"/>
</dbReference>
<accession>A0A212JL44</accession>
<evidence type="ECO:0000313" key="2">
    <source>
        <dbReference type="EMBL" id="SBW00137.1"/>
    </source>
</evidence>
<feature type="chain" id="PRO_5012397361" evidence="1">
    <location>
        <begin position="30"/>
        <end position="217"/>
    </location>
</feature>
<dbReference type="InterPro" id="IPR042245">
    <property type="entry name" value="Tgt2/MlaC_sf"/>
</dbReference>
<feature type="signal peptide" evidence="1">
    <location>
        <begin position="1"/>
        <end position="29"/>
    </location>
</feature>
<keyword evidence="1" id="KW-0732">Signal</keyword>
<protein>
    <submittedName>
        <fullName evidence="2">Putative ABC-type transport system involved in resistance to organic solvents, auxiliary component</fullName>
    </submittedName>
</protein>
<dbReference type="InterPro" id="IPR008869">
    <property type="entry name" value="MlaC/ttg2D"/>
</dbReference>
<reference evidence="2" key="1">
    <citation type="submission" date="2016-04" db="EMBL/GenBank/DDBJ databases">
        <authorList>
            <person name="Evans L.H."/>
            <person name="Alamgir A."/>
            <person name="Owens N."/>
            <person name="Weber N.D."/>
            <person name="Virtaneva K."/>
            <person name="Barbian K."/>
            <person name="Babar A."/>
            <person name="Rosenke K."/>
        </authorList>
    </citation>
    <scope>NUCLEOTIDE SEQUENCE</scope>
    <source>
        <strain evidence="2">86</strain>
    </source>
</reference>
<name>A0A212JL44_9PROT</name>
<organism evidence="2">
    <name type="scientific">uncultured Alphaproteobacteria bacterium</name>
    <dbReference type="NCBI Taxonomy" id="91750"/>
    <lineage>
        <taxon>Bacteria</taxon>
        <taxon>Pseudomonadati</taxon>
        <taxon>Pseudomonadota</taxon>
        <taxon>Alphaproteobacteria</taxon>
        <taxon>environmental samples</taxon>
    </lineage>
</organism>
<gene>
    <name evidence="2" type="ORF">KL86APRO_11261</name>
</gene>
<sequence>MLDAFRRAAPALRSAALALLLLVPGAAHAAPTEQATKFVAKLVDTAINDVIGAQISDAQREERFRELFVEAADIPGIAAFVVGREWRGASEAKKKEFIQLFEDVSILTWISHLDEYSDVRIQVTGAYQDKSDVFVESQVQTSSGKPIPIVWRVQERQGGQLKLIDVVIEANSMLINTRKQYASVMRREGGLDGLMTALSRMRDDLRAGKQPAPLPEN</sequence>